<feature type="region of interest" description="Disordered" evidence="1">
    <location>
        <begin position="1"/>
        <end position="97"/>
    </location>
</feature>
<gene>
    <name evidence="2" type="ORF">JEQ12_010494</name>
</gene>
<comment type="caution">
    <text evidence="2">The sequence shown here is derived from an EMBL/GenBank/DDBJ whole genome shotgun (WGS) entry which is preliminary data.</text>
</comment>
<name>A0A835ZMW0_SHEEP</name>
<dbReference type="AlphaFoldDB" id="A0A835ZMW0"/>
<sequence length="183" mass="19414">MVPQSPDPSSPKSTSTQLRTQMSTLRTVPEQARVQHSGTPVCTRSKGHLPPQTHLQRPPLLLPLSDFGWSPTPPEDRVGEEESSSLQASGTGALALRGPRVDELKYYGGSGARRSGGSRALSKRDGAGLLEVTPIPPCYAAPTPPRLRAPLLGIPPRPKIAAQTHPDQASPSGWAANAAWSPR</sequence>
<evidence type="ECO:0000256" key="1">
    <source>
        <dbReference type="SAM" id="MobiDB-lite"/>
    </source>
</evidence>
<organism evidence="2 3">
    <name type="scientific">Ovis aries</name>
    <name type="common">Sheep</name>
    <dbReference type="NCBI Taxonomy" id="9940"/>
    <lineage>
        <taxon>Eukaryota</taxon>
        <taxon>Metazoa</taxon>
        <taxon>Chordata</taxon>
        <taxon>Craniata</taxon>
        <taxon>Vertebrata</taxon>
        <taxon>Euteleostomi</taxon>
        <taxon>Mammalia</taxon>
        <taxon>Eutheria</taxon>
        <taxon>Laurasiatheria</taxon>
        <taxon>Artiodactyla</taxon>
        <taxon>Ruminantia</taxon>
        <taxon>Pecora</taxon>
        <taxon>Bovidae</taxon>
        <taxon>Caprinae</taxon>
        <taxon>Ovis</taxon>
    </lineage>
</organism>
<dbReference type="Proteomes" id="UP000664991">
    <property type="component" value="Unassembled WGS sequence"/>
</dbReference>
<feature type="compositionally biased region" description="Pro residues" evidence="1">
    <location>
        <begin position="149"/>
        <end position="158"/>
    </location>
</feature>
<proteinExistence type="predicted"/>
<dbReference type="EMBL" id="JAEMGP010000020">
    <property type="protein sequence ID" value="KAG5197040.1"/>
    <property type="molecule type" value="Genomic_DNA"/>
</dbReference>
<feature type="region of interest" description="Disordered" evidence="1">
    <location>
        <begin position="149"/>
        <end position="183"/>
    </location>
</feature>
<evidence type="ECO:0000313" key="3">
    <source>
        <dbReference type="Proteomes" id="UP000664991"/>
    </source>
</evidence>
<protein>
    <submittedName>
        <fullName evidence="2">Uncharacterized protein</fullName>
    </submittedName>
</protein>
<evidence type="ECO:0000313" key="2">
    <source>
        <dbReference type="EMBL" id="KAG5197040.1"/>
    </source>
</evidence>
<reference evidence="2 3" key="1">
    <citation type="submission" date="2020-12" db="EMBL/GenBank/DDBJ databases">
        <title>De novo assembly of Tibetan sheep genome.</title>
        <authorList>
            <person name="Li X."/>
        </authorList>
    </citation>
    <scope>NUCLEOTIDE SEQUENCE [LARGE SCALE GENOMIC DNA]</scope>
    <source>
        <tissue evidence="2">Heart</tissue>
    </source>
</reference>
<accession>A0A835ZMW0</accession>